<feature type="domain" description="BPL/LPL catalytic" evidence="8">
    <location>
        <begin position="31"/>
        <end position="214"/>
    </location>
</feature>
<keyword evidence="5" id="KW-0547">Nucleotide-binding</keyword>
<dbReference type="GO" id="GO:0005524">
    <property type="term" value="F:ATP binding"/>
    <property type="evidence" value="ECO:0007669"/>
    <property type="project" value="UniProtKB-KW"/>
</dbReference>
<comment type="caution">
    <text evidence="9">The sequence shown here is derived from an EMBL/GenBank/DDBJ whole genome shotgun (WGS) entry which is preliminary data.</text>
</comment>
<dbReference type="EMBL" id="JAJFAT010000005">
    <property type="protein sequence ID" value="MCC3144627.1"/>
    <property type="molecule type" value="Genomic_DNA"/>
</dbReference>
<evidence type="ECO:0000256" key="2">
    <source>
        <dbReference type="ARBA" id="ARBA00005124"/>
    </source>
</evidence>
<dbReference type="GO" id="GO:0005737">
    <property type="term" value="C:cytoplasm"/>
    <property type="evidence" value="ECO:0007669"/>
    <property type="project" value="TreeGrafter"/>
</dbReference>
<evidence type="ECO:0000256" key="6">
    <source>
        <dbReference type="ARBA" id="ARBA00022840"/>
    </source>
</evidence>
<gene>
    <name evidence="9" type="ORF">LJ207_04715</name>
</gene>
<dbReference type="InterPro" id="IPR045864">
    <property type="entry name" value="aa-tRNA-synth_II/BPL/LPL"/>
</dbReference>
<name>A0AAW4WU55_9FIRM</name>
<evidence type="ECO:0000256" key="4">
    <source>
        <dbReference type="ARBA" id="ARBA00022598"/>
    </source>
</evidence>
<reference evidence="9 10" key="1">
    <citation type="submission" date="2021-10" db="EMBL/GenBank/DDBJ databases">
        <authorList>
            <person name="Grouzdev D.S."/>
            <person name="Pantiukh K.S."/>
            <person name="Krutkina M.S."/>
        </authorList>
    </citation>
    <scope>NUCLEOTIDE SEQUENCE [LARGE SCALE GENOMIC DNA]</scope>
    <source>
        <strain evidence="9 10">Z-7514</strain>
    </source>
</reference>
<sequence>MSIKSSKIVYSEDFNPWYNLALEEYLLANLAEDEIILYLWQNDNTVVIGRNQNAWKECRCSQLEESNGYLARRISGGGAVYHDLGNLNFTFLMGRKNYDLHKQLSVILKALRNQGIDAEFSGRNDLISGEKKFSGNAFYFGSKKAYHHGTLLLDSDLETLVKFLEVSEEKIISKGIESVRSKVVNLKSINEDLKLDILKKELAKSFAEVYVEPKEIKSYQPSTMEELNELYNKHASWEWRYGAGTEFDIIFENSFAWGQLEIQLNLLKAVIKEVEVYTDSLESSLFIELAENLKGKKFKKENLISALESLNNNYDQNIISDLKLWFKNRDL</sequence>
<evidence type="ECO:0000259" key="8">
    <source>
        <dbReference type="PROSITE" id="PS51733"/>
    </source>
</evidence>
<evidence type="ECO:0000256" key="1">
    <source>
        <dbReference type="ARBA" id="ARBA00005085"/>
    </source>
</evidence>
<dbReference type="Pfam" id="PF10437">
    <property type="entry name" value="Lip_prot_lig_C"/>
    <property type="match status" value="1"/>
</dbReference>
<dbReference type="CDD" id="cd16443">
    <property type="entry name" value="LplA"/>
    <property type="match status" value="1"/>
</dbReference>
<keyword evidence="4 9" id="KW-0436">Ligase</keyword>
<dbReference type="Pfam" id="PF21948">
    <property type="entry name" value="LplA-B_cat"/>
    <property type="match status" value="1"/>
</dbReference>
<proteinExistence type="predicted"/>
<evidence type="ECO:0000313" key="9">
    <source>
        <dbReference type="EMBL" id="MCC3144627.1"/>
    </source>
</evidence>
<keyword evidence="10" id="KW-1185">Reference proteome</keyword>
<dbReference type="EC" id="6.3.1.20" evidence="3"/>
<comment type="pathway">
    <text evidence="1">Protein modification; protein lipoylation via exogenous pathway; protein N(6)-(lipoyl)lysine from lipoate: step 2/2.</text>
</comment>
<dbReference type="InterPro" id="IPR004562">
    <property type="entry name" value="LipoylTrfase_LipoateP_Ligase"/>
</dbReference>
<dbReference type="InterPro" id="IPR004143">
    <property type="entry name" value="BPL_LPL_catalytic"/>
</dbReference>
<evidence type="ECO:0000313" key="10">
    <source>
        <dbReference type="Proteomes" id="UP001199296"/>
    </source>
</evidence>
<organism evidence="9 10">
    <name type="scientific">Halanaerobium polyolivorans</name>
    <dbReference type="NCBI Taxonomy" id="2886943"/>
    <lineage>
        <taxon>Bacteria</taxon>
        <taxon>Bacillati</taxon>
        <taxon>Bacillota</taxon>
        <taxon>Clostridia</taxon>
        <taxon>Halanaerobiales</taxon>
        <taxon>Halanaerobiaceae</taxon>
        <taxon>Halanaerobium</taxon>
    </lineage>
</organism>
<dbReference type="PANTHER" id="PTHR12561">
    <property type="entry name" value="LIPOATE-PROTEIN LIGASE"/>
    <property type="match status" value="1"/>
</dbReference>
<dbReference type="GO" id="GO:0017118">
    <property type="term" value="F:lipoyltransferase activity"/>
    <property type="evidence" value="ECO:0007669"/>
    <property type="project" value="TreeGrafter"/>
</dbReference>
<dbReference type="SUPFAM" id="SSF55681">
    <property type="entry name" value="Class II aaRS and biotin synthetases"/>
    <property type="match status" value="1"/>
</dbReference>
<evidence type="ECO:0000256" key="3">
    <source>
        <dbReference type="ARBA" id="ARBA00012367"/>
    </source>
</evidence>
<dbReference type="AlphaFoldDB" id="A0AAW4WU55"/>
<dbReference type="NCBIfam" id="TIGR00545">
    <property type="entry name" value="lipoyltrans"/>
    <property type="match status" value="1"/>
</dbReference>
<dbReference type="Gene3D" id="3.30.390.50">
    <property type="entry name" value="CO dehydrogenase flavoprotein, C-terminal domain"/>
    <property type="match status" value="1"/>
</dbReference>
<evidence type="ECO:0000256" key="5">
    <source>
        <dbReference type="ARBA" id="ARBA00022741"/>
    </source>
</evidence>
<dbReference type="SUPFAM" id="SSF82649">
    <property type="entry name" value="SufE/NifU"/>
    <property type="match status" value="1"/>
</dbReference>
<comment type="catalytic activity">
    <reaction evidence="7">
        <text>L-lysyl-[lipoyl-carrier protein] + (R)-lipoate + ATP = N(6)-[(R)-lipoyl]-L-lysyl-[lipoyl-carrier protein] + AMP + diphosphate + H(+)</text>
        <dbReference type="Rhea" id="RHEA:49288"/>
        <dbReference type="Rhea" id="RHEA-COMP:10500"/>
        <dbReference type="Rhea" id="RHEA-COMP:10502"/>
        <dbReference type="ChEBI" id="CHEBI:15378"/>
        <dbReference type="ChEBI" id="CHEBI:29969"/>
        <dbReference type="ChEBI" id="CHEBI:30616"/>
        <dbReference type="ChEBI" id="CHEBI:33019"/>
        <dbReference type="ChEBI" id="CHEBI:83088"/>
        <dbReference type="ChEBI" id="CHEBI:83099"/>
        <dbReference type="ChEBI" id="CHEBI:456215"/>
        <dbReference type="EC" id="6.3.1.20"/>
    </reaction>
</comment>
<dbReference type="PROSITE" id="PS51733">
    <property type="entry name" value="BPL_LPL_CATALYTIC"/>
    <property type="match status" value="1"/>
</dbReference>
<protein>
    <recommendedName>
        <fullName evidence="3">lipoate--protein ligase</fullName>
        <ecNumber evidence="3">6.3.1.20</ecNumber>
    </recommendedName>
</protein>
<dbReference type="RefSeq" id="WP_229344545.1">
    <property type="nucleotide sequence ID" value="NZ_JAJFAT010000005.1"/>
</dbReference>
<dbReference type="Proteomes" id="UP001199296">
    <property type="component" value="Unassembled WGS sequence"/>
</dbReference>
<dbReference type="Gene3D" id="3.30.930.10">
    <property type="entry name" value="Bira Bifunctional Protein, Domain 2"/>
    <property type="match status" value="1"/>
</dbReference>
<dbReference type="GO" id="GO:0016979">
    <property type="term" value="F:lipoate-protein ligase activity"/>
    <property type="evidence" value="ECO:0007669"/>
    <property type="project" value="UniProtKB-EC"/>
</dbReference>
<keyword evidence="6" id="KW-0067">ATP-binding</keyword>
<dbReference type="InterPro" id="IPR019491">
    <property type="entry name" value="Lipoate_protein_ligase_C"/>
</dbReference>
<comment type="pathway">
    <text evidence="2">Protein modification; protein lipoylation via exogenous pathway; protein N(6)-(lipoyl)lysine from lipoate: step 1/2.</text>
</comment>
<dbReference type="GO" id="GO:0009249">
    <property type="term" value="P:protein lipoylation"/>
    <property type="evidence" value="ECO:0007669"/>
    <property type="project" value="InterPro"/>
</dbReference>
<accession>A0AAW4WU55</accession>
<evidence type="ECO:0000256" key="7">
    <source>
        <dbReference type="ARBA" id="ARBA00048037"/>
    </source>
</evidence>
<dbReference type="PANTHER" id="PTHR12561:SF3">
    <property type="entry name" value="LIPOYLTRANSFERASE 1, MITOCHONDRIAL"/>
    <property type="match status" value="1"/>
</dbReference>